<dbReference type="SUPFAM" id="SSF56672">
    <property type="entry name" value="DNA/RNA polymerases"/>
    <property type="match status" value="1"/>
</dbReference>
<organism evidence="5 6">
    <name type="scientific">Lolium multiflorum</name>
    <name type="common">Italian ryegrass</name>
    <name type="synonym">Lolium perenne subsp. multiflorum</name>
    <dbReference type="NCBI Taxonomy" id="4521"/>
    <lineage>
        <taxon>Eukaryota</taxon>
        <taxon>Viridiplantae</taxon>
        <taxon>Streptophyta</taxon>
        <taxon>Embryophyta</taxon>
        <taxon>Tracheophyta</taxon>
        <taxon>Spermatophyta</taxon>
        <taxon>Magnoliopsida</taxon>
        <taxon>Liliopsida</taxon>
        <taxon>Poales</taxon>
        <taxon>Poaceae</taxon>
        <taxon>BOP clade</taxon>
        <taxon>Pooideae</taxon>
        <taxon>Poodae</taxon>
        <taxon>Poeae</taxon>
        <taxon>Poeae Chloroplast Group 2 (Poeae type)</taxon>
        <taxon>Loliodinae</taxon>
        <taxon>Loliinae</taxon>
        <taxon>Lolium</taxon>
    </lineage>
</organism>
<evidence type="ECO:0000259" key="4">
    <source>
        <dbReference type="Pfam" id="PF22936"/>
    </source>
</evidence>
<dbReference type="PANTHER" id="PTHR11439">
    <property type="entry name" value="GAG-POL-RELATED RETROTRANSPOSON"/>
    <property type="match status" value="1"/>
</dbReference>
<feature type="domain" description="Reverse transcriptase Ty1/copia-type" evidence="3">
    <location>
        <begin position="232"/>
        <end position="332"/>
    </location>
</feature>
<dbReference type="Proteomes" id="UP001231189">
    <property type="component" value="Unassembled WGS sequence"/>
</dbReference>
<feature type="region of interest" description="Disordered" evidence="2">
    <location>
        <begin position="562"/>
        <end position="590"/>
    </location>
</feature>
<dbReference type="InterPro" id="IPR054722">
    <property type="entry name" value="PolX-like_BBD"/>
</dbReference>
<comment type="caution">
    <text evidence="5">The sequence shown here is derived from an EMBL/GenBank/DDBJ whole genome shotgun (WGS) entry which is preliminary data.</text>
</comment>
<dbReference type="Pfam" id="PF22936">
    <property type="entry name" value="Pol_BBD"/>
    <property type="match status" value="1"/>
</dbReference>
<evidence type="ECO:0000313" key="6">
    <source>
        <dbReference type="Proteomes" id="UP001231189"/>
    </source>
</evidence>
<keyword evidence="1" id="KW-0645">Protease</keyword>
<reference evidence="5" key="1">
    <citation type="submission" date="2023-07" db="EMBL/GenBank/DDBJ databases">
        <title>A chromosome-level genome assembly of Lolium multiflorum.</title>
        <authorList>
            <person name="Chen Y."/>
            <person name="Copetti D."/>
            <person name="Kolliker R."/>
            <person name="Studer B."/>
        </authorList>
    </citation>
    <scope>NUCLEOTIDE SEQUENCE</scope>
    <source>
        <strain evidence="5">02402/16</strain>
        <tissue evidence="5">Leaf</tissue>
    </source>
</reference>
<protein>
    <recommendedName>
        <fullName evidence="7">Retrotransposon protein, putative, Ty1-copia subclass</fullName>
    </recommendedName>
</protein>
<evidence type="ECO:0000256" key="2">
    <source>
        <dbReference type="SAM" id="MobiDB-lite"/>
    </source>
</evidence>
<keyword evidence="1" id="KW-0378">Hydrolase</keyword>
<evidence type="ECO:0000313" key="5">
    <source>
        <dbReference type="EMBL" id="KAK1619909.1"/>
    </source>
</evidence>
<evidence type="ECO:0000256" key="1">
    <source>
        <dbReference type="ARBA" id="ARBA00022750"/>
    </source>
</evidence>
<dbReference type="Pfam" id="PF07727">
    <property type="entry name" value="RVT_2"/>
    <property type="match status" value="1"/>
</dbReference>
<evidence type="ECO:0000259" key="3">
    <source>
        <dbReference type="Pfam" id="PF07727"/>
    </source>
</evidence>
<keyword evidence="6" id="KW-1185">Reference proteome</keyword>
<dbReference type="GO" id="GO:0004190">
    <property type="term" value="F:aspartic-type endopeptidase activity"/>
    <property type="evidence" value="ECO:0007669"/>
    <property type="project" value="UniProtKB-KW"/>
</dbReference>
<accession>A0AAD8VUM5</accession>
<dbReference type="AlphaFoldDB" id="A0AAD8VUM5"/>
<proteinExistence type="predicted"/>
<feature type="non-terminal residue" evidence="5">
    <location>
        <position position="1"/>
    </location>
</feature>
<dbReference type="PANTHER" id="PTHR11439:SF440">
    <property type="entry name" value="INTEGRASE CATALYTIC DOMAIN-CONTAINING PROTEIN"/>
    <property type="match status" value="1"/>
</dbReference>
<gene>
    <name evidence="5" type="ORF">QYE76_025426</name>
</gene>
<feature type="domain" description="Retrovirus-related Pol polyprotein from transposon TNT 1-94-like beta-barrel" evidence="4">
    <location>
        <begin position="94"/>
        <end position="143"/>
    </location>
</feature>
<dbReference type="InterPro" id="IPR043502">
    <property type="entry name" value="DNA/RNA_pol_sf"/>
</dbReference>
<dbReference type="InterPro" id="IPR013103">
    <property type="entry name" value="RVT_2"/>
</dbReference>
<sequence length="640" mass="70920">QENEQSREPTCIGERESRSPEPLVLAILYGRGRWVFGKRSARLKLFITGRLPSKSGGAAYRRLQRRLLRPVVPVVNNVVINNIVCYTSTATSTRSVARDSSVLMGNGSHASVRGVGTVDLKFTSGKIVQLRNVQHVPTMNKNLDDNEAPKRSKRRRIEKSFGDDFIVYLVDDTPTSIAEAYASPDADDWKEAVHNEMDSILSNGTWELSERPHGCKPVGCKWVFKKKLRPDGFVVNEADKCVYYRYGGGEGVILCLYVDDILIFGINMKVIHEVKSFLSKSFDMKDLGEADVILNIKLIKNESGITLTQSHYVEKILSRFGYIDSKPSSTPYDPSVTLHKNRRIAIDQLRYSRIVGSLMYLASATRPDISFVVSKLSRFMSNPGTDHWHALDRVMRYLCGTMSYGIHYSGHPAVLEGYSDSNWISDVADLYATSGSARLLNLFITGRLRPSRAVLPTVVFNAVYFDPSFPSSTTLSSTTLLLRHHLLHLHRHLHQIVKDHYLDLVTVLLDISAVVALAADALAYVLPKVVDRLWFIGNTDGTFHFDPSKALGKLGITCSVPTAPKTRPSRVPKGGLEGRHSHTTAAASSKLSIEAPVSTSDALPDHGDQIKIAIDALGGSALTRQPRRAAHSLLPPRGRH</sequence>
<keyword evidence="1" id="KW-0064">Aspartyl protease</keyword>
<name>A0AAD8VUM5_LOLMU</name>
<evidence type="ECO:0008006" key="7">
    <source>
        <dbReference type="Google" id="ProtNLM"/>
    </source>
</evidence>
<dbReference type="EMBL" id="JAUUTY010000006">
    <property type="protein sequence ID" value="KAK1619909.1"/>
    <property type="molecule type" value="Genomic_DNA"/>
</dbReference>